<organism evidence="1 2">
    <name type="scientific">Planktothrix mougeotii LEGE 06226</name>
    <dbReference type="NCBI Taxonomy" id="1828728"/>
    <lineage>
        <taxon>Bacteria</taxon>
        <taxon>Bacillati</taxon>
        <taxon>Cyanobacteriota</taxon>
        <taxon>Cyanophyceae</taxon>
        <taxon>Oscillatoriophycideae</taxon>
        <taxon>Oscillatoriales</taxon>
        <taxon>Microcoleaceae</taxon>
        <taxon>Planktothrix</taxon>
    </lineage>
</organism>
<proteinExistence type="predicted"/>
<sequence length="410" mass="47101">MQMERFDVVVIGAGPAGGQCARQLTQAGQRVLLIEQHETFSKNDFSSAATPLETLEKFNLPETVIGSYWQNLVIVTTNIHQKWQSPMPLGAVFDFAKLREFLATKVKSQGGEVWMGCRYLRYIKNHQNTIVELKQRSTGEIIQVETQILVDATGPARAVMYNKKEPQPDYLTGTGIEYLIELSEIDYQQYSQDLIFFLGHRWMPRGYSWIFPMGNNRLKVGSAQLNCSHTWVNQTQTLRSYVELLLTEYLGGIPYTIINHHGGMLKYCSGLEDIYYQDNIIAIGDAVSMVNMLGGEGIRHGMQNANIACGYIQDYLTGKITDFAGYRQEIRQIYARTWNWSEQMGLSKYLKYSDQSIDKGVSYLKDLSLEDMMAILFDYDFKRLYKAGFKYLRYKIVSIWTRLKLKLNLT</sequence>
<dbReference type="Gene3D" id="3.50.50.60">
    <property type="entry name" value="FAD/NAD(P)-binding domain"/>
    <property type="match status" value="1"/>
</dbReference>
<dbReference type="PANTHER" id="PTHR42685">
    <property type="entry name" value="GERANYLGERANYL DIPHOSPHATE REDUCTASE"/>
    <property type="match status" value="1"/>
</dbReference>
<comment type="caution">
    <text evidence="1">The sequence shown here is derived from an EMBL/GenBank/DDBJ whole genome shotgun (WGS) entry which is preliminary data.</text>
</comment>
<dbReference type="InterPro" id="IPR050407">
    <property type="entry name" value="Geranylgeranyl_reductase"/>
</dbReference>
<dbReference type="PRINTS" id="PR00420">
    <property type="entry name" value="RNGMNOXGNASE"/>
</dbReference>
<name>A0ABR9UJ02_9CYAN</name>
<evidence type="ECO:0000313" key="2">
    <source>
        <dbReference type="Proteomes" id="UP000640725"/>
    </source>
</evidence>
<dbReference type="PANTHER" id="PTHR42685:SF22">
    <property type="entry name" value="CONDITIONED MEDIUM FACTOR RECEPTOR 1"/>
    <property type="match status" value="1"/>
</dbReference>
<evidence type="ECO:0000313" key="1">
    <source>
        <dbReference type="EMBL" id="MBE9146436.1"/>
    </source>
</evidence>
<keyword evidence="2" id="KW-1185">Reference proteome</keyword>
<dbReference type="Proteomes" id="UP000640725">
    <property type="component" value="Unassembled WGS sequence"/>
</dbReference>
<gene>
    <name evidence="1" type="ORF">IQ236_24890</name>
</gene>
<dbReference type="EMBL" id="JADEWU010000100">
    <property type="protein sequence ID" value="MBE9146436.1"/>
    <property type="molecule type" value="Genomic_DNA"/>
</dbReference>
<dbReference type="Pfam" id="PF12831">
    <property type="entry name" value="FAD_oxidored"/>
    <property type="match status" value="1"/>
</dbReference>
<dbReference type="InterPro" id="IPR036188">
    <property type="entry name" value="FAD/NAD-bd_sf"/>
</dbReference>
<reference evidence="1 2" key="1">
    <citation type="submission" date="2020-10" db="EMBL/GenBank/DDBJ databases">
        <authorList>
            <person name="Castelo-Branco R."/>
            <person name="Eusebio N."/>
            <person name="Adriana R."/>
            <person name="Vieira A."/>
            <person name="Brugerolle De Fraissinette N."/>
            <person name="Rezende De Castro R."/>
            <person name="Schneider M.P."/>
            <person name="Vasconcelos V."/>
            <person name="Leao P.N."/>
        </authorList>
    </citation>
    <scope>NUCLEOTIDE SEQUENCE [LARGE SCALE GENOMIC DNA]</scope>
    <source>
        <strain evidence="1 2">LEGE 06226</strain>
    </source>
</reference>
<dbReference type="SUPFAM" id="SSF51905">
    <property type="entry name" value="FAD/NAD(P)-binding domain"/>
    <property type="match status" value="1"/>
</dbReference>
<protein>
    <submittedName>
        <fullName evidence="1">NAD(P)/FAD-dependent oxidoreductase</fullName>
    </submittedName>
</protein>
<accession>A0ABR9UJ02</accession>